<dbReference type="InterPro" id="IPR036259">
    <property type="entry name" value="MFS_trans_sf"/>
</dbReference>
<accession>A0ABP5CYZ6</accession>
<evidence type="ECO:0000256" key="5">
    <source>
        <dbReference type="SAM" id="Phobius"/>
    </source>
</evidence>
<dbReference type="InterPro" id="IPR020846">
    <property type="entry name" value="MFS_dom"/>
</dbReference>
<feature type="transmembrane region" description="Helical" evidence="5">
    <location>
        <begin position="45"/>
        <end position="67"/>
    </location>
</feature>
<dbReference type="RefSeq" id="WP_344097748.1">
    <property type="nucleotide sequence ID" value="NZ_BAAAOG010000018.1"/>
</dbReference>
<dbReference type="PANTHER" id="PTHR23523">
    <property type="match status" value="1"/>
</dbReference>
<dbReference type="InterPro" id="IPR052524">
    <property type="entry name" value="MFS_Cyanate_Porter"/>
</dbReference>
<evidence type="ECO:0000313" key="8">
    <source>
        <dbReference type="Proteomes" id="UP001499933"/>
    </source>
</evidence>
<dbReference type="Pfam" id="PF07690">
    <property type="entry name" value="MFS_1"/>
    <property type="match status" value="1"/>
</dbReference>
<feature type="transmembrane region" description="Helical" evidence="5">
    <location>
        <begin position="308"/>
        <end position="327"/>
    </location>
</feature>
<dbReference type="Gene3D" id="1.20.1250.20">
    <property type="entry name" value="MFS general substrate transporter like domains"/>
    <property type="match status" value="1"/>
</dbReference>
<dbReference type="InterPro" id="IPR011701">
    <property type="entry name" value="MFS"/>
</dbReference>
<comment type="caution">
    <text evidence="7">The sequence shown here is derived from an EMBL/GenBank/DDBJ whole genome shotgun (WGS) entry which is preliminary data.</text>
</comment>
<feature type="domain" description="Major facilitator superfamily (MFS) profile" evidence="6">
    <location>
        <begin position="11"/>
        <end position="396"/>
    </location>
</feature>
<feature type="transmembrane region" description="Helical" evidence="5">
    <location>
        <begin position="172"/>
        <end position="192"/>
    </location>
</feature>
<dbReference type="PANTHER" id="PTHR23523:SF2">
    <property type="entry name" value="2-NITROIMIDAZOLE TRANSPORTER"/>
    <property type="match status" value="1"/>
</dbReference>
<name>A0ABP5CYZ6_9MICO</name>
<dbReference type="PROSITE" id="PS50850">
    <property type="entry name" value="MFS"/>
    <property type="match status" value="1"/>
</dbReference>
<keyword evidence="2 5" id="KW-0812">Transmembrane</keyword>
<proteinExistence type="predicted"/>
<evidence type="ECO:0000256" key="3">
    <source>
        <dbReference type="ARBA" id="ARBA00022989"/>
    </source>
</evidence>
<evidence type="ECO:0000313" key="7">
    <source>
        <dbReference type="EMBL" id="GAA1971380.1"/>
    </source>
</evidence>
<feature type="transmembrane region" description="Helical" evidence="5">
    <location>
        <begin position="372"/>
        <end position="392"/>
    </location>
</feature>
<protein>
    <submittedName>
        <fullName evidence="7">MFS transporter</fullName>
    </submittedName>
</protein>
<evidence type="ECO:0000259" key="6">
    <source>
        <dbReference type="PROSITE" id="PS50850"/>
    </source>
</evidence>
<feature type="transmembrane region" description="Helical" evidence="5">
    <location>
        <begin position="348"/>
        <end position="366"/>
    </location>
</feature>
<sequence>MASTTRTTSTALLLAAVGLVAANMRPTITAVGPLLDQIGDDTGLATAALGLLAAVPLLTWAVVSPLVHDLGRRFGVTRVVLWSLLLLAAGTVVRSLPGPTASLWIGTALIGVALSVTNVLMPAVVKRDHARRVAMVMAIYTALLGGMGALASGVAVPLSLVPLGDEPAGWRFALLVIGGVLLPPAIAVWAWAHRGSHEERSAVPPRPRGGTGIWRDAVAWQVAAYMGLQSAVFYMTVTWLAAISTSTGRSPVVAGIDVMVYQIFALVGALLVPLTLRGGRERYAPALVPSLAVVGVIGLIAAPGSILVWAPLIGLSSGASLGMSLTLMAIRARTHQGASALSGMSQSVGYAVAALGPVAFGALHAATGGWLWSLALLLAVLLAQAAVGVFAGRDRYVLDRP</sequence>
<evidence type="ECO:0000256" key="2">
    <source>
        <dbReference type="ARBA" id="ARBA00022692"/>
    </source>
</evidence>
<reference evidence="8" key="1">
    <citation type="journal article" date="2019" name="Int. J. Syst. Evol. Microbiol.">
        <title>The Global Catalogue of Microorganisms (GCM) 10K type strain sequencing project: providing services to taxonomists for standard genome sequencing and annotation.</title>
        <authorList>
            <consortium name="The Broad Institute Genomics Platform"/>
            <consortium name="The Broad Institute Genome Sequencing Center for Infectious Disease"/>
            <person name="Wu L."/>
            <person name="Ma J."/>
        </authorList>
    </citation>
    <scope>NUCLEOTIDE SEQUENCE [LARGE SCALE GENOMIC DNA]</scope>
    <source>
        <strain evidence="8">JCM 14901</strain>
    </source>
</reference>
<feature type="transmembrane region" description="Helical" evidence="5">
    <location>
        <begin position="79"/>
        <end position="97"/>
    </location>
</feature>
<evidence type="ECO:0000256" key="1">
    <source>
        <dbReference type="ARBA" id="ARBA00004651"/>
    </source>
</evidence>
<feature type="transmembrane region" description="Helical" evidence="5">
    <location>
        <begin position="283"/>
        <end position="302"/>
    </location>
</feature>
<keyword evidence="3 5" id="KW-1133">Transmembrane helix</keyword>
<dbReference type="EMBL" id="BAAAOG010000018">
    <property type="protein sequence ID" value="GAA1971380.1"/>
    <property type="molecule type" value="Genomic_DNA"/>
</dbReference>
<keyword evidence="4 5" id="KW-0472">Membrane</keyword>
<gene>
    <name evidence="7" type="ORF">GCM10009776_37880</name>
</gene>
<feature type="transmembrane region" description="Helical" evidence="5">
    <location>
        <begin position="222"/>
        <end position="242"/>
    </location>
</feature>
<keyword evidence="8" id="KW-1185">Reference proteome</keyword>
<feature type="transmembrane region" description="Helical" evidence="5">
    <location>
        <begin position="103"/>
        <end position="125"/>
    </location>
</feature>
<dbReference type="SUPFAM" id="SSF103473">
    <property type="entry name" value="MFS general substrate transporter"/>
    <property type="match status" value="1"/>
</dbReference>
<dbReference type="Proteomes" id="UP001499933">
    <property type="component" value="Unassembled WGS sequence"/>
</dbReference>
<organism evidence="7 8">
    <name type="scientific">Microbacterium deminutum</name>
    <dbReference type="NCBI Taxonomy" id="344164"/>
    <lineage>
        <taxon>Bacteria</taxon>
        <taxon>Bacillati</taxon>
        <taxon>Actinomycetota</taxon>
        <taxon>Actinomycetes</taxon>
        <taxon>Micrococcales</taxon>
        <taxon>Microbacteriaceae</taxon>
        <taxon>Microbacterium</taxon>
    </lineage>
</organism>
<evidence type="ECO:0000256" key="4">
    <source>
        <dbReference type="ARBA" id="ARBA00023136"/>
    </source>
</evidence>
<feature type="transmembrane region" description="Helical" evidence="5">
    <location>
        <begin position="254"/>
        <end position="276"/>
    </location>
</feature>
<comment type="subcellular location">
    <subcellularLocation>
        <location evidence="1">Cell membrane</location>
        <topology evidence="1">Multi-pass membrane protein</topology>
    </subcellularLocation>
</comment>
<feature type="transmembrane region" description="Helical" evidence="5">
    <location>
        <begin position="137"/>
        <end position="160"/>
    </location>
</feature>